<evidence type="ECO:0000313" key="2">
    <source>
        <dbReference type="Proteomes" id="UP000708208"/>
    </source>
</evidence>
<dbReference type="EMBL" id="CAJVCH010064080">
    <property type="protein sequence ID" value="CAG7719727.1"/>
    <property type="molecule type" value="Genomic_DNA"/>
</dbReference>
<name>A0A8J2JJT3_9HEXA</name>
<dbReference type="Proteomes" id="UP000708208">
    <property type="component" value="Unassembled WGS sequence"/>
</dbReference>
<comment type="caution">
    <text evidence="1">The sequence shown here is derived from an EMBL/GenBank/DDBJ whole genome shotgun (WGS) entry which is preliminary data.</text>
</comment>
<keyword evidence="2" id="KW-1185">Reference proteome</keyword>
<gene>
    <name evidence="1" type="ORF">AFUS01_LOCUS9035</name>
</gene>
<organism evidence="1 2">
    <name type="scientific">Allacma fusca</name>
    <dbReference type="NCBI Taxonomy" id="39272"/>
    <lineage>
        <taxon>Eukaryota</taxon>
        <taxon>Metazoa</taxon>
        <taxon>Ecdysozoa</taxon>
        <taxon>Arthropoda</taxon>
        <taxon>Hexapoda</taxon>
        <taxon>Collembola</taxon>
        <taxon>Symphypleona</taxon>
        <taxon>Sminthuridae</taxon>
        <taxon>Allacma</taxon>
    </lineage>
</organism>
<sequence>AWIHVSYSHFKRSFVHIRCGCVFALAILHPRKYHLPCGIIRGDVFRA</sequence>
<accession>A0A8J2JJT3</accession>
<protein>
    <submittedName>
        <fullName evidence="1">Uncharacterized protein</fullName>
    </submittedName>
</protein>
<feature type="non-terminal residue" evidence="1">
    <location>
        <position position="1"/>
    </location>
</feature>
<proteinExistence type="predicted"/>
<dbReference type="AlphaFoldDB" id="A0A8J2JJT3"/>
<evidence type="ECO:0000313" key="1">
    <source>
        <dbReference type="EMBL" id="CAG7719727.1"/>
    </source>
</evidence>
<reference evidence="1" key="1">
    <citation type="submission" date="2021-06" db="EMBL/GenBank/DDBJ databases">
        <authorList>
            <person name="Hodson N. C."/>
            <person name="Mongue J. A."/>
            <person name="Jaron S. K."/>
        </authorList>
    </citation>
    <scope>NUCLEOTIDE SEQUENCE</scope>
</reference>